<organism evidence="1">
    <name type="scientific">marine sediment metagenome</name>
    <dbReference type="NCBI Taxonomy" id="412755"/>
    <lineage>
        <taxon>unclassified sequences</taxon>
        <taxon>metagenomes</taxon>
        <taxon>ecological metagenomes</taxon>
    </lineage>
</organism>
<dbReference type="EMBL" id="LAZR01041762">
    <property type="protein sequence ID" value="KKL11171.1"/>
    <property type="molecule type" value="Genomic_DNA"/>
</dbReference>
<proteinExistence type="predicted"/>
<dbReference type="AlphaFoldDB" id="A0A0F9CZX0"/>
<sequence>MTFQESDYPSLKREMINLIHKYENPALVVEILKEIWETHKQIPIYPGIISMCLPSMVKEKKIGELKKGERVLIKTGTIEILGTVKSKKKDSILLENPELVKRPRSVEVKSKEIKNILTLEKGVLGKIWPTLVFKDADDRRCIVKG</sequence>
<gene>
    <name evidence="1" type="ORF">LCGC14_2548490</name>
</gene>
<comment type="caution">
    <text evidence="1">The sequence shown here is derived from an EMBL/GenBank/DDBJ whole genome shotgun (WGS) entry which is preliminary data.</text>
</comment>
<protein>
    <submittedName>
        <fullName evidence="1">Uncharacterized protein</fullName>
    </submittedName>
</protein>
<name>A0A0F9CZX0_9ZZZZ</name>
<evidence type="ECO:0000313" key="1">
    <source>
        <dbReference type="EMBL" id="KKL11171.1"/>
    </source>
</evidence>
<accession>A0A0F9CZX0</accession>
<reference evidence="1" key="1">
    <citation type="journal article" date="2015" name="Nature">
        <title>Complex archaea that bridge the gap between prokaryotes and eukaryotes.</title>
        <authorList>
            <person name="Spang A."/>
            <person name="Saw J.H."/>
            <person name="Jorgensen S.L."/>
            <person name="Zaremba-Niedzwiedzka K."/>
            <person name="Martijn J."/>
            <person name="Lind A.E."/>
            <person name="van Eijk R."/>
            <person name="Schleper C."/>
            <person name="Guy L."/>
            <person name="Ettema T.J."/>
        </authorList>
    </citation>
    <scope>NUCLEOTIDE SEQUENCE</scope>
</reference>